<feature type="domain" description="Aerobactin siderophore biosynthesis IucA/IucC N-terminal" evidence="3">
    <location>
        <begin position="135"/>
        <end position="382"/>
    </location>
</feature>
<dbReference type="Gene3D" id="1.10.510.40">
    <property type="match status" value="1"/>
</dbReference>
<evidence type="ECO:0000259" key="3">
    <source>
        <dbReference type="Pfam" id="PF04183"/>
    </source>
</evidence>
<dbReference type="Gene3D" id="3.30.310.280">
    <property type="match status" value="1"/>
</dbReference>
<reference evidence="5 6" key="1">
    <citation type="submission" date="2016-06" db="EMBL/GenBank/DDBJ databases">
        <title>Domibacillus iocasae genome sequencing.</title>
        <authorList>
            <person name="Verma A."/>
            <person name="Pal Y."/>
            <person name="Ojha A.K."/>
            <person name="Krishnamurthi S."/>
        </authorList>
    </citation>
    <scope>NUCLEOTIDE SEQUENCE [LARGE SCALE GENOMIC DNA]</scope>
    <source>
        <strain evidence="5 6">DSM 29979</strain>
    </source>
</reference>
<dbReference type="STRING" id="1714016.BA724_05705"/>
<dbReference type="InterPro" id="IPR022770">
    <property type="entry name" value="IucA/IucC-like_C"/>
</dbReference>
<dbReference type="InterPro" id="IPR007310">
    <property type="entry name" value="Aerobactin_biosyn_IucA/IucC_N"/>
</dbReference>
<evidence type="ECO:0000313" key="6">
    <source>
        <dbReference type="Proteomes" id="UP000095658"/>
    </source>
</evidence>
<dbReference type="Gene3D" id="6.10.250.3370">
    <property type="match status" value="1"/>
</dbReference>
<dbReference type="Pfam" id="PF04183">
    <property type="entry name" value="IucA_IucC"/>
    <property type="match status" value="1"/>
</dbReference>
<dbReference type="AlphaFoldDB" id="A0A1E7DNV2"/>
<dbReference type="EMBL" id="MAMP01000021">
    <property type="protein sequence ID" value="OES44770.1"/>
    <property type="molecule type" value="Genomic_DNA"/>
</dbReference>
<evidence type="ECO:0000259" key="4">
    <source>
        <dbReference type="Pfam" id="PF06276"/>
    </source>
</evidence>
<dbReference type="GO" id="GO:0016881">
    <property type="term" value="F:acid-amino acid ligase activity"/>
    <property type="evidence" value="ECO:0007669"/>
    <property type="project" value="UniProtKB-ARBA"/>
</dbReference>
<comment type="pathway">
    <text evidence="1">Siderophore biosynthesis.</text>
</comment>
<dbReference type="PANTHER" id="PTHR34384">
    <property type="entry name" value="L-2,3-DIAMINOPROPANOATE--CITRATE LIGASE"/>
    <property type="match status" value="1"/>
</dbReference>
<evidence type="ECO:0008006" key="7">
    <source>
        <dbReference type="Google" id="ProtNLM"/>
    </source>
</evidence>
<dbReference type="Proteomes" id="UP000095658">
    <property type="component" value="Unassembled WGS sequence"/>
</dbReference>
<dbReference type="Pfam" id="PF06276">
    <property type="entry name" value="FhuF"/>
    <property type="match status" value="1"/>
</dbReference>
<gene>
    <name evidence="5" type="ORF">BA724_05705</name>
</gene>
<dbReference type="RefSeq" id="WP_069938393.1">
    <property type="nucleotide sequence ID" value="NZ_MAMP01000021.1"/>
</dbReference>
<name>A0A1E7DNV2_9BACI</name>
<dbReference type="PANTHER" id="PTHR34384:SF6">
    <property type="entry name" value="STAPHYLOFERRIN B SYNTHASE"/>
    <property type="match status" value="1"/>
</dbReference>
<proteinExistence type="inferred from homology"/>
<evidence type="ECO:0000313" key="5">
    <source>
        <dbReference type="EMBL" id="OES44770.1"/>
    </source>
</evidence>
<feature type="domain" description="Aerobactin siderophore biosynthesis IucA/IucC-like C-terminal" evidence="4">
    <location>
        <begin position="401"/>
        <end position="555"/>
    </location>
</feature>
<protein>
    <recommendedName>
        <fullName evidence="7">IucA/IucC family siderophore biosynthesis protein</fullName>
    </recommendedName>
</protein>
<comment type="similarity">
    <text evidence="2">Belongs to the IucA/IucC family.</text>
</comment>
<comment type="caution">
    <text evidence="5">The sequence shown here is derived from an EMBL/GenBank/DDBJ whole genome shotgun (WGS) entry which is preliminary data.</text>
</comment>
<accession>A0A1E7DNV2</accession>
<organism evidence="5 6">
    <name type="scientific">Domibacillus iocasae</name>
    <dbReference type="NCBI Taxonomy" id="1714016"/>
    <lineage>
        <taxon>Bacteria</taxon>
        <taxon>Bacillati</taxon>
        <taxon>Bacillota</taxon>
        <taxon>Bacilli</taxon>
        <taxon>Bacillales</taxon>
        <taxon>Bacillaceae</taxon>
        <taxon>Domibacillus</taxon>
    </lineage>
</organism>
<dbReference type="GO" id="GO:0019290">
    <property type="term" value="P:siderophore biosynthetic process"/>
    <property type="evidence" value="ECO:0007669"/>
    <property type="project" value="InterPro"/>
</dbReference>
<dbReference type="InterPro" id="IPR037455">
    <property type="entry name" value="LucA/IucC-like"/>
</dbReference>
<evidence type="ECO:0000256" key="1">
    <source>
        <dbReference type="ARBA" id="ARBA00004924"/>
    </source>
</evidence>
<dbReference type="OrthoDB" id="495728at2"/>
<keyword evidence="6" id="KW-1185">Reference proteome</keyword>
<evidence type="ECO:0000256" key="2">
    <source>
        <dbReference type="ARBA" id="ARBA00007832"/>
    </source>
</evidence>
<sequence>MHQLSKEKTSAIEEVKERIMRQTMEAIIYEGMINIDKNEREWSFSGKNVFGEDIRYSCLADEKWSFGRIKIEKQSIKRGGEKCTDLYLFLEEVILNGLKGELTSQFVDELLETLAKDTQSKQYQLDQIPEQDKHYEALESHMVDGHPYHPSYKSRIGFSLKDNAAYGPEFNQKVAVYWVAVNKQLAAISISREISVDELLHAHLSKEDRQRFSDVMKDKGCPDKEYVMIPVHPWQMEHKLQSLFIQQIIDKDIVILGTGSSLYRPQQSIRSLSHRSNAEASYMKFPLSITNTSTSRILAQHTTQNAPMISDWLHAIIQNDPLLQAEKFAILRETLGLSLQYDKLSAIQYGRAYGTLGAIFRENVSAYLEANEEAWPLNAVTHVQKNGELFIQPAIDQHGIEAWSDALINVVITPIIHLLYAHGIALESHAQNIILVVENNLPKRIIVKDLHDGVRYTADHLLHPEWAPSLHPEPESHRKFNRYSFIQAESASDVRDYTYDAFFFICMTEISFTLEQLGVSEQDFWAKCVKTIIDYQKRHPEYKERFAAFDLFSEDALIEEMTKRRIFGDGDLFFRKVKNPLRESLR</sequence>